<organism evidence="1 2">
    <name type="scientific">Pseudomonas kairouanensis</name>
    <dbReference type="NCBI Taxonomy" id="2293832"/>
    <lineage>
        <taxon>Bacteria</taxon>
        <taxon>Pseudomonadati</taxon>
        <taxon>Pseudomonadota</taxon>
        <taxon>Gammaproteobacteria</taxon>
        <taxon>Pseudomonadales</taxon>
        <taxon>Pseudomonadaceae</taxon>
        <taxon>Pseudomonas</taxon>
    </lineage>
</organism>
<dbReference type="InterPro" id="IPR014054">
    <property type="entry name" value="Phage_regulatory_Rha"/>
</dbReference>
<sequence length="152" mass="17811">MNIIMLTQIGSELRVDSRQLVNLLGNQHKSSLTLIERHSEKFKEFGLLAFETEARPAGRYERGSVRFALLNEDQAFFLLALFRNTDRVVELKYDLIMAFRKARYDHTCQSLEARKREASNSGRRLAHWRYDKPGMHQQVIHLREQLKLPLGL</sequence>
<dbReference type="EMBL" id="QUZU01000010">
    <property type="protein sequence ID" value="TFY89745.1"/>
    <property type="molecule type" value="Genomic_DNA"/>
</dbReference>
<dbReference type="OrthoDB" id="71495at2"/>
<evidence type="ECO:0000313" key="1">
    <source>
        <dbReference type="EMBL" id="TFY89745.1"/>
    </source>
</evidence>
<dbReference type="AlphaFoldDB" id="A0A4Z0ASS4"/>
<keyword evidence="2" id="KW-1185">Reference proteome</keyword>
<protein>
    <submittedName>
        <fullName evidence="1">Uncharacterized protein</fullName>
    </submittedName>
</protein>
<gene>
    <name evidence="1" type="ORF">DYL59_10415</name>
</gene>
<dbReference type="Proteomes" id="UP000297391">
    <property type="component" value="Unassembled WGS sequence"/>
</dbReference>
<accession>A0A4Z0ASS4</accession>
<name>A0A4Z0ASS4_9PSED</name>
<dbReference type="Pfam" id="PF09669">
    <property type="entry name" value="Phage_pRha"/>
    <property type="match status" value="1"/>
</dbReference>
<reference evidence="1 2" key="1">
    <citation type="journal article" date="2019" name="Syst. Appl. Microbiol.">
        <title>New species of pathogenic Pseudomonas isolated from citrus in Tunisia: Proposal of Pseudomonas kairouanensis sp. nov. and Pseudomonas nabeulensis sp. nov.</title>
        <authorList>
            <person name="Oueslati M."/>
            <person name="Mulet M."/>
            <person name="Gomila M."/>
            <person name="Berge O."/>
            <person name="Hajlaoui M.R."/>
            <person name="Lalucat J."/>
            <person name="Sadfi-Zouaoui N."/>
            <person name="Garcia-Valdes E."/>
        </authorList>
    </citation>
    <scope>NUCLEOTIDE SEQUENCE [LARGE SCALE GENOMIC DNA]</scope>
    <source>
        <strain evidence="1 2">KC12</strain>
    </source>
</reference>
<evidence type="ECO:0000313" key="2">
    <source>
        <dbReference type="Proteomes" id="UP000297391"/>
    </source>
</evidence>
<comment type="caution">
    <text evidence="1">The sequence shown here is derived from an EMBL/GenBank/DDBJ whole genome shotgun (WGS) entry which is preliminary data.</text>
</comment>
<proteinExistence type="predicted"/>